<evidence type="ECO:0000313" key="6">
    <source>
        <dbReference type="Proteomes" id="UP001231189"/>
    </source>
</evidence>
<gene>
    <name evidence="5" type="ORF">QYE76_014538</name>
</gene>
<evidence type="ECO:0000259" key="4">
    <source>
        <dbReference type="Pfam" id="PF13960"/>
    </source>
</evidence>
<feature type="transmembrane region" description="Helical" evidence="2">
    <location>
        <begin position="2691"/>
        <end position="2709"/>
    </location>
</feature>
<protein>
    <recommendedName>
        <fullName evidence="7">Transposon protein, putative, CACTA, En/Spm sub-class</fullName>
    </recommendedName>
</protein>
<feature type="compositionally biased region" description="Basic residues" evidence="1">
    <location>
        <begin position="1554"/>
        <end position="1566"/>
    </location>
</feature>
<feature type="compositionally biased region" description="Pro residues" evidence="1">
    <location>
        <begin position="2233"/>
        <end position="2246"/>
    </location>
</feature>
<sequence length="2710" mass="305711">MHGPTWPCRPTHEEPPSPSSRCLATQKTRAAGRAASAAAAGGRWRLGAGSARVRDSGEQQLLRRFLRRTSGKMAAAWLSGDPGEEGGRVRPRGRTGGRKQRGEGGVAAEGSGDLRLLRRRSRQASPGEGQHPRAAPRALSGGSVEVGKKWGGVRVEEVRVVALYRPGSATDGRRAAASANPARGTAAASGRESRGRAASRGVREGYEEASMVLSMSSARISRYKIDAKEDMIRNNRCQIRCPCRSCKLERWINPDSGQLEEHLLRRGFMQDNQARPAPSNGAHEDHVERDDYHHEEDYHHADGDYHHEEEVGGEDHHEEEDAGGEHHHDEEEDSGATPLISALRDSHVQDLLLQETSNDRVAARERAKLSQMEKDGMTPIFPGCRPQDTRLHVTLDYLQMKTQNKWTDSSFSKSLKFWHDRLPEGNTLPSSTEEAKKVVCPLDLPHEKYHACINDCVIYRCEYKDRTTCPVCGHGRYKVGNKKVPRKVVWYFPITPRLQRYFVDPKEAKLMQWHEERQKPEEDPEMGYMLTHPSDAGQWQTLDIAFPRFGGDARNIRLGMSTDGLNPFGNQSSTHSTWPVFVWPYNLPPWLCTKQRYIHLSILIQGPKQPGVDMHLYLGLLKEELDTLWKTPPRTWDAYTRTYFDMRAALITTVTDYPGYAYVSAQVGHGFNGCVKCMDDTPHLQLPRDPGSSKTVYPGARRWLRLDHPWRKCGDLFNGKDEPDGPPRPRSGAEINDLLKNWKECPAPGKKRPKPEPLLGVWKARSVFHDLEYWKVLHTPHSLDVMHITKNVTESLLGTLCNSEKSKDGPKARYDLKHFGIRKDLQAPDTDDDDDDDDDQTEGTQRLRKRAKKNAVQLPAACFTTSPEELEQFFRCLLGVKVPHGYSGNISRYLDVAKKRFTGMKSHDCHVLMTQILPVAIRGIMDEHVRDTLFGLCNFFDVITRKSIGVRQLKMLQDEIVVILCELEIYFPPAFCDICVHLLLHVVEDIKQLGPTFLHNMMPFERQNGVMKGYVRNRARPDASMAKGFLTYECISFCQNYLSTEDDEDHVGLPPRTHLGRLAGVGHREGYRSVHVGIENRRDDFDRAHRVALQHLKLTEPFVQEHKSMVEQNYIDMGRPRKMGDVTKKHNSSFTRWFKQTQLVEAQRNTPSTEDEKLIYTLSQGPAHNVRTYQGYDINGYRFYTEEKDRNSENQNSGVTMLSYADDETNVKERFFGRIEEIWELNYCGETVPMFRVRWAKKVEKEGRYFTTMVIPDAKSKNASAKNEPWVLGSQVDQCFFITDPSRPSRVVVRRGKRSIIGMQGDANEEDLDKNGDPKMEEEFDRHFDMPTTSKVRHRIKEFCGQFLPRQRANPSATTATAKRRHQAPLPPRRRRKGTATPPPSRTPNPEPPPQIKEEEDRHAAAEDVPEKEAAAHRGGGGRCTSRRKRRGHRRRYRHHRWAMQINMSGNTSKPRSQNEEAREANKDFWEGYEQPRKAAAESPDDEEEGRDAASEGEGRDTASEGEGRGAAADTGDDDDTWDDAAQTGEETAGEENAANRTEGDSGGNPQEGKKKRTARRPRRDRRPQVLANVTDHFTVVSESGLPLEPSWVAKGYGMQLGCIVRETVPILTQDLRSKENEAIAQSLLQKLHQRYTFPEPLNKKVDSLALTKMSTALSSWKNRLKGKIEAGESWERISSKDPSLSLEDFNAFKSYLQSDAVKKWTAWGKKMRDLNLGTHHCGSGGYRGKQPTWDKEDAEMVRLGKENPWHKIQDEQARNFVRSRYYLDWKTGEFITDHEDVRDFEKYLDEELTKAGPSSQGSTEPWDTPFNRAMNKYKEREPDKPPTSGGRVSGFGTSMKLSEYYGSDAKTRKLERRSSAKDKSEVQELKKKVESLEKLVAEKPVENTEMMNKLLDEKIRQIIPPGLMEGLAAWNAGGQVGPIHVPSISGSNSSFHVSPTVPLHPTPASGLHQTPPQLQPPPQLQLVASTPPTAALVSTVAEIDAIKEDEQCILLQTVEPGGKLVEVASGYVMASRVMHGATLTEDVAKVKFVWGGLPSCKRSTGATSPIIRPKIANADDTLKETAVAAPTTLKEPAVAAATRKEPTIAVTTRRHKQLLGALPQRPSTRRTVRQAAASQPPPPKVQDMAPLDGNDVDDDDDIDAYINTGACSQDMYMPPMDEQAFRTHGDQLSRPPTVTKQRLVFTGLSQDTPPEAGNPAQVKPATVFSPNTLRKTIIGEPPKSTPATSEAPPAPEAPPSAPQAPPVGQVKKGRKRGAKKGASSSQPAPKRIRADDMVPPTPDGLPRCHEAGKPILPPDMEHLASGQMLPLQHSIHYQESVLLKEKDPNYPVFSVKVPSNQNFVNEDPADIFFIAFEDVFNLFHSKRLDYNLVRLYAINLQMKINRERPRHIAVADPYYMRDSQLQDGSRTRTKAVRYLQNFMLMHKESNTILLPVFPEDKYCTLIILDPKWSLAQYFDSSSTTTKKDYTRIRGVLDEAILGYSKSGGTFDKNGQYIRPDTKKIGFKHVINFPCIKQPAGSIKEAFYVLHHLKGFVEDAEMMSLPPSKRDPIKMSREISDDDLREDFHRIQVKLSEIILQDVSNGSGLLHVARALPKRDIEERLHKQGDGRTWTTKDLYKPFPEPLKKTSQMTYYVVFEGRVPGVYEEWEECKKQVHKFSGNCYKGYPTRHEAVAKWRAHQANKSKMKTFLVLSLLLTIVAAVLYFILV</sequence>
<feature type="domain" description="DUF4218" evidence="4">
    <location>
        <begin position="945"/>
        <end position="1045"/>
    </location>
</feature>
<feature type="region of interest" description="Disordered" evidence="1">
    <location>
        <begin position="1818"/>
        <end position="1837"/>
    </location>
</feature>
<dbReference type="SUPFAM" id="SSF54001">
    <property type="entry name" value="Cysteine proteinases"/>
    <property type="match status" value="1"/>
</dbReference>
<feature type="region of interest" description="Disordered" evidence="1">
    <location>
        <begin position="169"/>
        <end position="203"/>
    </location>
</feature>
<dbReference type="InterPro" id="IPR038765">
    <property type="entry name" value="Papain-like_cys_pep_sf"/>
</dbReference>
<feature type="compositionally biased region" description="Basic and acidic residues" evidence="1">
    <location>
        <begin position="1491"/>
        <end position="1508"/>
    </location>
</feature>
<keyword evidence="2" id="KW-1133">Transmembrane helix</keyword>
<feature type="compositionally biased region" description="Pro residues" evidence="1">
    <location>
        <begin position="1381"/>
        <end position="1395"/>
    </location>
</feature>
<feature type="compositionally biased region" description="Polar residues" evidence="1">
    <location>
        <begin position="19"/>
        <end position="28"/>
    </location>
</feature>
<dbReference type="Proteomes" id="UP001231189">
    <property type="component" value="Unassembled WGS sequence"/>
</dbReference>
<feature type="compositionally biased region" description="Basic residues" evidence="1">
    <location>
        <begin position="89"/>
        <end position="99"/>
    </location>
</feature>
<feature type="compositionally biased region" description="Basic and acidic residues" evidence="1">
    <location>
        <begin position="1396"/>
        <end position="1416"/>
    </location>
</feature>
<feature type="compositionally biased region" description="Basic residues" evidence="1">
    <location>
        <begin position="1425"/>
        <end position="1442"/>
    </location>
</feature>
<feature type="compositionally biased region" description="Low complexity" evidence="1">
    <location>
        <begin position="29"/>
        <end position="41"/>
    </location>
</feature>
<dbReference type="InterPro" id="IPR009027">
    <property type="entry name" value="Ribosomal_bL9/RNase_H1_N"/>
</dbReference>
<dbReference type="Pfam" id="PF13960">
    <property type="entry name" value="DUF4218"/>
    <property type="match status" value="1"/>
</dbReference>
<evidence type="ECO:0000256" key="2">
    <source>
        <dbReference type="SAM" id="Phobius"/>
    </source>
</evidence>
<reference evidence="5" key="1">
    <citation type="submission" date="2023-07" db="EMBL/GenBank/DDBJ databases">
        <title>A chromosome-level genome assembly of Lolium multiflorum.</title>
        <authorList>
            <person name="Chen Y."/>
            <person name="Copetti D."/>
            <person name="Kolliker R."/>
            <person name="Studer B."/>
        </authorList>
    </citation>
    <scope>NUCLEOTIDE SEQUENCE</scope>
    <source>
        <strain evidence="5">02402/16</strain>
        <tissue evidence="5">Leaf</tissue>
    </source>
</reference>
<evidence type="ECO:0000256" key="1">
    <source>
        <dbReference type="SAM" id="MobiDB-lite"/>
    </source>
</evidence>
<name>A0AAD8U2P8_LOLMU</name>
<feature type="compositionally biased region" description="Basic and acidic residues" evidence="1">
    <location>
        <begin position="1457"/>
        <end position="1480"/>
    </location>
</feature>
<evidence type="ECO:0008006" key="7">
    <source>
        <dbReference type="Google" id="ProtNLM"/>
    </source>
</evidence>
<dbReference type="InterPro" id="IPR025452">
    <property type="entry name" value="DUF4218"/>
</dbReference>
<feature type="region of interest" description="Disordered" evidence="1">
    <location>
        <begin position="1346"/>
        <end position="1569"/>
    </location>
</feature>
<dbReference type="Pfam" id="PF02992">
    <property type="entry name" value="Transposase_21"/>
    <property type="match status" value="1"/>
</dbReference>
<feature type="compositionally biased region" description="Low complexity" evidence="1">
    <location>
        <begin position="1524"/>
        <end position="1541"/>
    </location>
</feature>
<proteinExistence type="predicted"/>
<feature type="compositionally biased region" description="Basic and acidic residues" evidence="1">
    <location>
        <begin position="306"/>
        <end position="316"/>
    </location>
</feature>
<dbReference type="SUPFAM" id="SSF55658">
    <property type="entry name" value="L9 N-domain-like"/>
    <property type="match status" value="1"/>
</dbReference>
<feature type="region of interest" description="Disordered" evidence="1">
    <location>
        <begin position="306"/>
        <end position="335"/>
    </location>
</feature>
<feature type="compositionally biased region" description="Basic and acidic residues" evidence="1">
    <location>
        <begin position="191"/>
        <end position="203"/>
    </location>
</feature>
<comment type="caution">
    <text evidence="5">The sequence shown here is derived from an EMBL/GenBank/DDBJ whole genome shotgun (WGS) entry which is preliminary data.</text>
</comment>
<dbReference type="Pfam" id="PF01693">
    <property type="entry name" value="Cauli_VI"/>
    <property type="match status" value="1"/>
</dbReference>
<dbReference type="InterPro" id="IPR004242">
    <property type="entry name" value="Transposase_21"/>
</dbReference>
<feature type="region of interest" description="Disordered" evidence="1">
    <location>
        <begin position="272"/>
        <end position="292"/>
    </location>
</feature>
<feature type="compositionally biased region" description="Basic residues" evidence="1">
    <location>
        <begin position="1362"/>
        <end position="1378"/>
    </location>
</feature>
<keyword evidence="6" id="KW-1185">Reference proteome</keyword>
<dbReference type="InterPro" id="IPR011320">
    <property type="entry name" value="RNase_H1_N"/>
</dbReference>
<feature type="region of interest" description="Disordered" evidence="1">
    <location>
        <begin position="1"/>
        <end position="41"/>
    </location>
</feature>
<dbReference type="EMBL" id="JAUUTY010000001">
    <property type="protein sequence ID" value="KAK1697841.1"/>
    <property type="molecule type" value="Genomic_DNA"/>
</dbReference>
<dbReference type="PANTHER" id="PTHR48258">
    <property type="entry name" value="DUF4218 DOMAIN-CONTAINING PROTEIN-RELATED"/>
    <property type="match status" value="1"/>
</dbReference>
<feature type="compositionally biased region" description="Basic and acidic residues" evidence="1">
    <location>
        <begin position="282"/>
        <end position="292"/>
    </location>
</feature>
<organism evidence="5 6">
    <name type="scientific">Lolium multiflorum</name>
    <name type="common">Italian ryegrass</name>
    <name type="synonym">Lolium perenne subsp. multiflorum</name>
    <dbReference type="NCBI Taxonomy" id="4521"/>
    <lineage>
        <taxon>Eukaryota</taxon>
        <taxon>Viridiplantae</taxon>
        <taxon>Streptophyta</taxon>
        <taxon>Embryophyta</taxon>
        <taxon>Tracheophyta</taxon>
        <taxon>Spermatophyta</taxon>
        <taxon>Magnoliopsida</taxon>
        <taxon>Liliopsida</taxon>
        <taxon>Poales</taxon>
        <taxon>Poaceae</taxon>
        <taxon>BOP clade</taxon>
        <taxon>Pooideae</taxon>
        <taxon>Poodae</taxon>
        <taxon>Poeae</taxon>
        <taxon>Poeae Chloroplast Group 2 (Poeae type)</taxon>
        <taxon>Loliodinae</taxon>
        <taxon>Loliinae</taxon>
        <taxon>Lolium</taxon>
    </lineage>
</organism>
<evidence type="ECO:0000259" key="3">
    <source>
        <dbReference type="Pfam" id="PF01693"/>
    </source>
</evidence>
<feature type="region of interest" description="Disordered" evidence="1">
    <location>
        <begin position="77"/>
        <end position="145"/>
    </location>
</feature>
<evidence type="ECO:0000313" key="5">
    <source>
        <dbReference type="EMBL" id="KAK1697841.1"/>
    </source>
</evidence>
<feature type="compositionally biased region" description="Polar residues" evidence="1">
    <location>
        <begin position="1446"/>
        <end position="1456"/>
    </location>
</feature>
<dbReference type="InterPro" id="IPR037056">
    <property type="entry name" value="RNase_H1_N_sf"/>
</dbReference>
<feature type="region of interest" description="Disordered" evidence="1">
    <location>
        <begin position="2102"/>
        <end position="2133"/>
    </location>
</feature>
<keyword evidence="2" id="KW-0812">Transmembrane</keyword>
<keyword evidence="2" id="KW-0472">Membrane</keyword>
<accession>A0AAD8U2P8</accession>
<feature type="domain" description="Ribonuclease H1 N-terminal" evidence="3">
    <location>
        <begin position="2635"/>
        <end position="2675"/>
    </location>
</feature>
<feature type="compositionally biased region" description="Low complexity" evidence="1">
    <location>
        <begin position="2222"/>
        <end position="2232"/>
    </location>
</feature>
<dbReference type="PANTHER" id="PTHR48258:SF9">
    <property type="entry name" value="OS01G0348150 PROTEIN"/>
    <property type="match status" value="1"/>
</dbReference>
<feature type="region of interest" description="Disordered" evidence="1">
    <location>
        <begin position="2189"/>
        <end position="2292"/>
    </location>
</feature>
<dbReference type="Gene3D" id="3.40.970.10">
    <property type="entry name" value="Ribonuclease H1, N-terminal domain"/>
    <property type="match status" value="1"/>
</dbReference>